<dbReference type="RefSeq" id="WP_083114760.1">
    <property type="nucleotide sequence ID" value="NZ_JACKTS010000023.1"/>
</dbReference>
<feature type="transmembrane region" description="Helical" evidence="1">
    <location>
        <begin position="269"/>
        <end position="291"/>
    </location>
</feature>
<comment type="caution">
    <text evidence="2">The sequence shown here is derived from an EMBL/GenBank/DDBJ whole genome shotgun (WGS) entry which is preliminary data.</text>
</comment>
<evidence type="ECO:0000256" key="1">
    <source>
        <dbReference type="SAM" id="Phobius"/>
    </source>
</evidence>
<name>A0A1W9ZKP9_MYCAN</name>
<feature type="transmembrane region" description="Helical" evidence="1">
    <location>
        <begin position="149"/>
        <end position="168"/>
    </location>
</feature>
<sequence>MKIDRRIPSRGLLLVPGGIALLAGLDAALLLLGLPAPIKTTRLAEVHGVLLVLGFVGTVVALERAVAAHRRWAYLSPAFLGAGAVLLVTQAPRSLGGVLLVAGSAVLVAAYASLWRRTADAAVLVQVGGAVLATGAALLWLGGVPVPDLLPWLSGFLILTIVGERLELARLTMVGTPAEGTLIVLAAAMVAGTVAALLWPAPGYPLLGATLLATAVWLYRFDVARHTVRATGLARYIAVCLLAGYVWLLVPALAWLLTGQIRSGAGYDAVVHAVMLGFVLSMIMAHAPVILPAVLRRPLPYTRLMYGPVALLHLSLLLRLAVGDARGLPWAVQMGSVLNIVAVLGFIAVAGYSAMRASRRVPA</sequence>
<organism evidence="2 3">
    <name type="scientific">Mycobacterium angelicum</name>
    <dbReference type="NCBI Taxonomy" id="470074"/>
    <lineage>
        <taxon>Bacteria</taxon>
        <taxon>Bacillati</taxon>
        <taxon>Actinomycetota</taxon>
        <taxon>Actinomycetes</taxon>
        <taxon>Mycobacteriales</taxon>
        <taxon>Mycobacteriaceae</taxon>
        <taxon>Mycobacterium</taxon>
    </lineage>
</organism>
<keyword evidence="1" id="KW-1133">Transmembrane helix</keyword>
<keyword evidence="3" id="KW-1185">Reference proteome</keyword>
<feature type="transmembrane region" description="Helical" evidence="1">
    <location>
        <begin position="95"/>
        <end position="114"/>
    </location>
</feature>
<accession>A0A1W9ZKP9</accession>
<feature type="transmembrane region" description="Helical" evidence="1">
    <location>
        <begin position="46"/>
        <end position="65"/>
    </location>
</feature>
<gene>
    <name evidence="2" type="ORF">BST12_19480</name>
</gene>
<evidence type="ECO:0000313" key="2">
    <source>
        <dbReference type="EMBL" id="ORA17647.1"/>
    </source>
</evidence>
<evidence type="ECO:0008006" key="4">
    <source>
        <dbReference type="Google" id="ProtNLM"/>
    </source>
</evidence>
<feature type="transmembrane region" description="Helical" evidence="1">
    <location>
        <begin position="180"/>
        <end position="198"/>
    </location>
</feature>
<dbReference type="AlphaFoldDB" id="A0A1W9ZKP9"/>
<proteinExistence type="predicted"/>
<feature type="transmembrane region" description="Helical" evidence="1">
    <location>
        <begin position="72"/>
        <end position="89"/>
    </location>
</feature>
<feature type="transmembrane region" description="Helical" evidence="1">
    <location>
        <begin position="334"/>
        <end position="355"/>
    </location>
</feature>
<keyword evidence="1" id="KW-0812">Transmembrane</keyword>
<feature type="transmembrane region" description="Helical" evidence="1">
    <location>
        <begin position="121"/>
        <end position="143"/>
    </location>
</feature>
<reference evidence="2 3" key="1">
    <citation type="submission" date="2017-02" db="EMBL/GenBank/DDBJ databases">
        <title>The new phylogeny of genus Mycobacterium.</title>
        <authorList>
            <person name="Tortoli E."/>
            <person name="Trovato A."/>
            <person name="Cirillo D.M."/>
        </authorList>
    </citation>
    <scope>NUCLEOTIDE SEQUENCE [LARGE SCALE GENOMIC DNA]</scope>
    <source>
        <strain evidence="2 3">DSM 45057</strain>
    </source>
</reference>
<dbReference type="OrthoDB" id="9811974at2"/>
<protein>
    <recommendedName>
        <fullName evidence="4">NnrS family protein</fullName>
    </recommendedName>
</protein>
<keyword evidence="1" id="KW-0472">Membrane</keyword>
<dbReference type="Proteomes" id="UP000192284">
    <property type="component" value="Unassembled WGS sequence"/>
</dbReference>
<feature type="transmembrane region" description="Helical" evidence="1">
    <location>
        <begin position="204"/>
        <end position="221"/>
    </location>
</feature>
<feature type="transmembrane region" description="Helical" evidence="1">
    <location>
        <begin position="233"/>
        <end position="257"/>
    </location>
</feature>
<feature type="transmembrane region" description="Helical" evidence="1">
    <location>
        <begin position="303"/>
        <end position="322"/>
    </location>
</feature>
<evidence type="ECO:0000313" key="3">
    <source>
        <dbReference type="Proteomes" id="UP000192284"/>
    </source>
</evidence>
<feature type="transmembrane region" description="Helical" evidence="1">
    <location>
        <begin position="12"/>
        <end position="34"/>
    </location>
</feature>
<dbReference type="EMBL" id="MVHE01000038">
    <property type="protein sequence ID" value="ORA17647.1"/>
    <property type="molecule type" value="Genomic_DNA"/>
</dbReference>